<dbReference type="EMBL" id="KZ819634">
    <property type="protein sequence ID" value="PWN94215.1"/>
    <property type="molecule type" value="Genomic_DNA"/>
</dbReference>
<feature type="transmembrane region" description="Helical" evidence="6">
    <location>
        <begin position="130"/>
        <end position="150"/>
    </location>
</feature>
<feature type="compositionally biased region" description="Basic and acidic residues" evidence="5">
    <location>
        <begin position="244"/>
        <end position="254"/>
    </location>
</feature>
<accession>A0A316Z1Z9</accession>
<evidence type="ECO:0000259" key="7">
    <source>
        <dbReference type="Pfam" id="PF10277"/>
    </source>
</evidence>
<evidence type="ECO:0000256" key="1">
    <source>
        <dbReference type="ARBA" id="ARBA00004127"/>
    </source>
</evidence>
<dbReference type="InterPro" id="IPR050911">
    <property type="entry name" value="DRAM/TMEM150_Autophagy_Mod"/>
</dbReference>
<name>A0A316Z1Z9_9BASI</name>
<gene>
    <name evidence="8" type="ORF">FA10DRAFT_264777</name>
</gene>
<sequence length="305" mass="33825">MKGLHGYYFLLPIITFSLWITDIVGLLGLWRADGFPQYENTEANIVFISDVGAAHHTYFIIFSSLSAGFYILTVLVERHLRHQRRIPGSLKKKQTVLDIFSLLFAVIGAAALVLLSVFDAFHYSNVHWSMTVVFVVGVGLSVLFQTIEIFSLSKHHDNYLWHLKAMAIVKTILLAFAVAVLLTFVGLYATCRGEVIGSNARCDRIVSAAGVMEWICAFILSFFFLTYVVDFWPARRRANAGLNEKGDAVEDPSRAQHYSGGMVDTGRPMIPDAYGGANDGTVRSTQTAPSLNQQPLRDEDIGRAA</sequence>
<dbReference type="InterPro" id="IPR019402">
    <property type="entry name" value="CWH43_N"/>
</dbReference>
<dbReference type="FunCoup" id="A0A316Z1Z9">
    <property type="interactions" value="64"/>
</dbReference>
<dbReference type="RefSeq" id="XP_025381413.1">
    <property type="nucleotide sequence ID" value="XM_025520788.1"/>
</dbReference>
<dbReference type="STRING" id="215250.A0A316Z1Z9"/>
<feature type="transmembrane region" description="Helical" evidence="6">
    <location>
        <begin position="7"/>
        <end position="30"/>
    </location>
</feature>
<dbReference type="PANTHER" id="PTHR21324:SF2">
    <property type="entry name" value="EG:22E5.9 PROTEIN"/>
    <property type="match status" value="1"/>
</dbReference>
<keyword evidence="9" id="KW-1185">Reference proteome</keyword>
<evidence type="ECO:0000256" key="3">
    <source>
        <dbReference type="ARBA" id="ARBA00022989"/>
    </source>
</evidence>
<dbReference type="AlphaFoldDB" id="A0A316Z1Z9"/>
<dbReference type="GeneID" id="37042704"/>
<reference evidence="8 9" key="1">
    <citation type="journal article" date="2018" name="Mol. Biol. Evol.">
        <title>Broad Genomic Sampling Reveals a Smut Pathogenic Ancestry of the Fungal Clade Ustilaginomycotina.</title>
        <authorList>
            <person name="Kijpornyongpan T."/>
            <person name="Mondo S.J."/>
            <person name="Barry K."/>
            <person name="Sandor L."/>
            <person name="Lee J."/>
            <person name="Lipzen A."/>
            <person name="Pangilinan J."/>
            <person name="LaButti K."/>
            <person name="Hainaut M."/>
            <person name="Henrissat B."/>
            <person name="Grigoriev I.V."/>
            <person name="Spatafora J.W."/>
            <person name="Aime M.C."/>
        </authorList>
    </citation>
    <scope>NUCLEOTIDE SEQUENCE [LARGE SCALE GENOMIC DNA]</scope>
    <source>
        <strain evidence="8 9">MCA 4198</strain>
    </source>
</reference>
<feature type="transmembrane region" description="Helical" evidence="6">
    <location>
        <begin position="209"/>
        <end position="229"/>
    </location>
</feature>
<evidence type="ECO:0000256" key="6">
    <source>
        <dbReference type="SAM" id="Phobius"/>
    </source>
</evidence>
<evidence type="ECO:0000256" key="2">
    <source>
        <dbReference type="ARBA" id="ARBA00022692"/>
    </source>
</evidence>
<organism evidence="8 9">
    <name type="scientific">Acaromyces ingoldii</name>
    <dbReference type="NCBI Taxonomy" id="215250"/>
    <lineage>
        <taxon>Eukaryota</taxon>
        <taxon>Fungi</taxon>
        <taxon>Dikarya</taxon>
        <taxon>Basidiomycota</taxon>
        <taxon>Ustilaginomycotina</taxon>
        <taxon>Exobasidiomycetes</taxon>
        <taxon>Exobasidiales</taxon>
        <taxon>Cryptobasidiaceae</taxon>
        <taxon>Acaromyces</taxon>
    </lineage>
</organism>
<dbReference type="InParanoid" id="A0A316Z1Z9"/>
<feature type="compositionally biased region" description="Basic and acidic residues" evidence="5">
    <location>
        <begin position="296"/>
        <end position="305"/>
    </location>
</feature>
<dbReference type="Proteomes" id="UP000245768">
    <property type="component" value="Unassembled WGS sequence"/>
</dbReference>
<proteinExistence type="predicted"/>
<dbReference type="Pfam" id="PF10277">
    <property type="entry name" value="Frag1"/>
    <property type="match status" value="1"/>
</dbReference>
<dbReference type="GO" id="GO:0005886">
    <property type="term" value="C:plasma membrane"/>
    <property type="evidence" value="ECO:0007669"/>
    <property type="project" value="TreeGrafter"/>
</dbReference>
<evidence type="ECO:0000256" key="5">
    <source>
        <dbReference type="SAM" id="MobiDB-lite"/>
    </source>
</evidence>
<feature type="transmembrane region" description="Helical" evidence="6">
    <location>
        <begin position="57"/>
        <end position="76"/>
    </location>
</feature>
<comment type="subcellular location">
    <subcellularLocation>
        <location evidence="1">Endomembrane system</location>
        <topology evidence="1">Multi-pass membrane protein</topology>
    </subcellularLocation>
</comment>
<evidence type="ECO:0000313" key="9">
    <source>
        <dbReference type="Proteomes" id="UP000245768"/>
    </source>
</evidence>
<evidence type="ECO:0000256" key="4">
    <source>
        <dbReference type="ARBA" id="ARBA00023136"/>
    </source>
</evidence>
<protein>
    <recommendedName>
        <fullName evidence="7">CWH43-like N-terminal domain-containing protein</fullName>
    </recommendedName>
</protein>
<keyword evidence="3 6" id="KW-1133">Transmembrane helix</keyword>
<evidence type="ECO:0000313" key="8">
    <source>
        <dbReference type="EMBL" id="PWN94215.1"/>
    </source>
</evidence>
<feature type="transmembrane region" description="Helical" evidence="6">
    <location>
        <begin position="96"/>
        <end position="118"/>
    </location>
</feature>
<keyword evidence="4 6" id="KW-0472">Membrane</keyword>
<feature type="region of interest" description="Disordered" evidence="5">
    <location>
        <begin position="243"/>
        <end position="305"/>
    </location>
</feature>
<dbReference type="PANTHER" id="PTHR21324">
    <property type="entry name" value="FASTING-INDUCIBLE INTEGRAL MEMBRANE PROTEIN TM6P1-RELATED"/>
    <property type="match status" value="1"/>
</dbReference>
<dbReference type="GO" id="GO:0012505">
    <property type="term" value="C:endomembrane system"/>
    <property type="evidence" value="ECO:0007669"/>
    <property type="project" value="UniProtKB-SubCell"/>
</dbReference>
<keyword evidence="2 6" id="KW-0812">Transmembrane</keyword>
<feature type="transmembrane region" description="Helical" evidence="6">
    <location>
        <begin position="171"/>
        <end position="189"/>
    </location>
</feature>
<feature type="domain" description="CWH43-like N-terminal" evidence="7">
    <location>
        <begin position="8"/>
        <end position="233"/>
    </location>
</feature>
<dbReference type="OrthoDB" id="10032492at2759"/>
<feature type="compositionally biased region" description="Polar residues" evidence="5">
    <location>
        <begin position="281"/>
        <end position="295"/>
    </location>
</feature>